<organism evidence="2 3">
    <name type="scientific">Massilia hydrophila</name>
    <dbReference type="NCBI Taxonomy" id="3044279"/>
    <lineage>
        <taxon>Bacteria</taxon>
        <taxon>Pseudomonadati</taxon>
        <taxon>Pseudomonadota</taxon>
        <taxon>Betaproteobacteria</taxon>
        <taxon>Burkholderiales</taxon>
        <taxon>Oxalobacteraceae</taxon>
        <taxon>Telluria group</taxon>
        <taxon>Massilia</taxon>
    </lineage>
</organism>
<proteinExistence type="predicted"/>
<protein>
    <submittedName>
        <fullName evidence="2">Glycosyltransferase family 2 protein</fullName>
    </submittedName>
</protein>
<accession>A0ABS7Y8U0</accession>
<sequence length="248" mass="27290">MTVFHPCVVIPVYNHEHAIGKVVAQVLGHDLPCILVDDGSSAACAAALDALVAAHPGRVVLERHAHNQGKGGAVLTGFRRARQEGYSHVLQVDADGQHKVADIPRFLAAARAQPGAVVAGCPVYDESVPALRLYARYLTHVWVWINTLSLAIRDSMCGFRVYPVAPVLALAARRRLGLRMNFDIEILVRLYWDGLRVVNLPTAVGYPEDGVSHFKAWTDNVLITRLHVALFFGMLPRIPMLLVRSWRG</sequence>
<dbReference type="PANTHER" id="PTHR10859">
    <property type="entry name" value="GLYCOSYL TRANSFERASE"/>
    <property type="match status" value="1"/>
</dbReference>
<dbReference type="Gene3D" id="3.90.550.10">
    <property type="entry name" value="Spore Coat Polysaccharide Biosynthesis Protein SpsA, Chain A"/>
    <property type="match status" value="1"/>
</dbReference>
<dbReference type="RefSeq" id="WP_225237726.1">
    <property type="nucleotide sequence ID" value="NZ_JAHYBX010000001.1"/>
</dbReference>
<comment type="caution">
    <text evidence="2">The sequence shown here is derived from an EMBL/GenBank/DDBJ whole genome shotgun (WGS) entry which is preliminary data.</text>
</comment>
<reference evidence="2 3" key="1">
    <citation type="submission" date="2021-07" db="EMBL/GenBank/DDBJ databases">
        <title>Characterization of Violacein-producing bacteria and related species.</title>
        <authorList>
            <person name="Wilson H.S."/>
            <person name="De Leon M.E."/>
        </authorList>
    </citation>
    <scope>NUCLEOTIDE SEQUENCE [LARGE SCALE GENOMIC DNA]</scope>
    <source>
        <strain evidence="2 3">HSC-2F05</strain>
    </source>
</reference>
<evidence type="ECO:0000313" key="3">
    <source>
        <dbReference type="Proteomes" id="UP001198602"/>
    </source>
</evidence>
<gene>
    <name evidence="2" type="ORF">LE190_05435</name>
</gene>
<feature type="domain" description="Glycosyltransferase 2-like" evidence="1">
    <location>
        <begin position="7"/>
        <end position="134"/>
    </location>
</feature>
<dbReference type="PANTHER" id="PTHR10859:SF91">
    <property type="entry name" value="DOLICHYL-PHOSPHATE BETA-GLUCOSYLTRANSFERASE"/>
    <property type="match status" value="1"/>
</dbReference>
<evidence type="ECO:0000313" key="2">
    <source>
        <dbReference type="EMBL" id="MCA1855366.1"/>
    </source>
</evidence>
<dbReference type="CDD" id="cd04179">
    <property type="entry name" value="DPM_DPG-synthase_like"/>
    <property type="match status" value="1"/>
</dbReference>
<dbReference type="SUPFAM" id="SSF53448">
    <property type="entry name" value="Nucleotide-diphospho-sugar transferases"/>
    <property type="match status" value="1"/>
</dbReference>
<dbReference type="InterPro" id="IPR029044">
    <property type="entry name" value="Nucleotide-diphossugar_trans"/>
</dbReference>
<name>A0ABS7Y8U0_9BURK</name>
<dbReference type="InterPro" id="IPR001173">
    <property type="entry name" value="Glyco_trans_2-like"/>
</dbReference>
<keyword evidence="3" id="KW-1185">Reference proteome</keyword>
<dbReference type="EMBL" id="JAHYBX010000001">
    <property type="protein sequence ID" value="MCA1855366.1"/>
    <property type="molecule type" value="Genomic_DNA"/>
</dbReference>
<dbReference type="Proteomes" id="UP001198602">
    <property type="component" value="Unassembled WGS sequence"/>
</dbReference>
<evidence type="ECO:0000259" key="1">
    <source>
        <dbReference type="Pfam" id="PF00535"/>
    </source>
</evidence>
<dbReference type="Pfam" id="PF00535">
    <property type="entry name" value="Glycos_transf_2"/>
    <property type="match status" value="1"/>
</dbReference>